<protein>
    <submittedName>
        <fullName evidence="2">Uncharacterized protein</fullName>
    </submittedName>
</protein>
<organism evidence="2">
    <name type="scientific">Sesamum angustifolium</name>
    <dbReference type="NCBI Taxonomy" id="2727405"/>
    <lineage>
        <taxon>Eukaryota</taxon>
        <taxon>Viridiplantae</taxon>
        <taxon>Streptophyta</taxon>
        <taxon>Embryophyta</taxon>
        <taxon>Tracheophyta</taxon>
        <taxon>Spermatophyta</taxon>
        <taxon>Magnoliopsida</taxon>
        <taxon>eudicotyledons</taxon>
        <taxon>Gunneridae</taxon>
        <taxon>Pentapetalae</taxon>
        <taxon>asterids</taxon>
        <taxon>lamiids</taxon>
        <taxon>Lamiales</taxon>
        <taxon>Pedaliaceae</taxon>
        <taxon>Sesamum</taxon>
    </lineage>
</organism>
<accession>A0AAW2LFS2</accession>
<dbReference type="AlphaFoldDB" id="A0AAW2LFS2"/>
<reference evidence="2" key="1">
    <citation type="submission" date="2020-06" db="EMBL/GenBank/DDBJ databases">
        <authorList>
            <person name="Li T."/>
            <person name="Hu X."/>
            <person name="Zhang T."/>
            <person name="Song X."/>
            <person name="Zhang H."/>
            <person name="Dai N."/>
            <person name="Sheng W."/>
            <person name="Hou X."/>
            <person name="Wei L."/>
        </authorList>
    </citation>
    <scope>NUCLEOTIDE SEQUENCE</scope>
    <source>
        <strain evidence="2">G01</strain>
        <tissue evidence="2">Leaf</tissue>
    </source>
</reference>
<name>A0AAW2LFS2_9LAMI</name>
<comment type="caution">
    <text evidence="2">The sequence shown here is derived from an EMBL/GenBank/DDBJ whole genome shotgun (WGS) entry which is preliminary data.</text>
</comment>
<gene>
    <name evidence="2" type="ORF">Sangu_2138800</name>
</gene>
<proteinExistence type="predicted"/>
<reference evidence="2" key="2">
    <citation type="journal article" date="2024" name="Plant">
        <title>Genomic evolution and insights into agronomic trait innovations of Sesamum species.</title>
        <authorList>
            <person name="Miao H."/>
            <person name="Wang L."/>
            <person name="Qu L."/>
            <person name="Liu H."/>
            <person name="Sun Y."/>
            <person name="Le M."/>
            <person name="Wang Q."/>
            <person name="Wei S."/>
            <person name="Zheng Y."/>
            <person name="Lin W."/>
            <person name="Duan Y."/>
            <person name="Cao H."/>
            <person name="Xiong S."/>
            <person name="Wang X."/>
            <person name="Wei L."/>
            <person name="Li C."/>
            <person name="Ma Q."/>
            <person name="Ju M."/>
            <person name="Zhao R."/>
            <person name="Li G."/>
            <person name="Mu C."/>
            <person name="Tian Q."/>
            <person name="Mei H."/>
            <person name="Zhang T."/>
            <person name="Gao T."/>
            <person name="Zhang H."/>
        </authorList>
    </citation>
    <scope>NUCLEOTIDE SEQUENCE</scope>
    <source>
        <strain evidence="2">G01</strain>
    </source>
</reference>
<evidence type="ECO:0000313" key="2">
    <source>
        <dbReference type="EMBL" id="KAL0317245.1"/>
    </source>
</evidence>
<evidence type="ECO:0000256" key="1">
    <source>
        <dbReference type="SAM" id="MobiDB-lite"/>
    </source>
</evidence>
<dbReference type="EMBL" id="JACGWK010000014">
    <property type="protein sequence ID" value="KAL0317245.1"/>
    <property type="molecule type" value="Genomic_DNA"/>
</dbReference>
<feature type="region of interest" description="Disordered" evidence="1">
    <location>
        <begin position="1"/>
        <end position="21"/>
    </location>
</feature>
<sequence length="57" mass="6044">MEGSATASPAAADEGPESWEVADVDASMRRLMLSSRKDSDVSCIIRGGETRGLRFGL</sequence>